<evidence type="ECO:0000256" key="1">
    <source>
        <dbReference type="RuleBase" id="RU004334"/>
    </source>
</evidence>
<dbReference type="Pfam" id="PF00104">
    <property type="entry name" value="Hormone_recep"/>
    <property type="match status" value="1"/>
</dbReference>
<dbReference type="PROSITE" id="PS00031">
    <property type="entry name" value="NUCLEAR_REC_DBD_1"/>
    <property type="match status" value="1"/>
</dbReference>
<dbReference type="SUPFAM" id="SSF57716">
    <property type="entry name" value="Glucocorticoid receptor-like (DNA-binding domain)"/>
    <property type="match status" value="1"/>
</dbReference>
<accession>A0A6S7GGY2</accession>
<name>A0A6S7GGY2_PARCT</name>
<keyword evidence="1" id="KW-0805">Transcription regulation</keyword>
<keyword evidence="1" id="KW-0804">Transcription</keyword>
<keyword evidence="1" id="KW-0238">DNA-binding</keyword>
<dbReference type="Gene3D" id="1.10.565.10">
    <property type="entry name" value="Retinoid X Receptor"/>
    <property type="match status" value="1"/>
</dbReference>
<comment type="caution">
    <text evidence="2">The sequence shown here is derived from an EMBL/GenBank/DDBJ whole genome shotgun (WGS) entry which is preliminary data.</text>
</comment>
<protein>
    <submittedName>
        <fullName evidence="2">COUP transcription factor 1 isoform X5</fullName>
    </submittedName>
</protein>
<reference evidence="2" key="1">
    <citation type="submission" date="2020-04" db="EMBL/GenBank/DDBJ databases">
        <authorList>
            <person name="Alioto T."/>
            <person name="Alioto T."/>
            <person name="Gomez Garrido J."/>
        </authorList>
    </citation>
    <scope>NUCLEOTIDE SEQUENCE</scope>
    <source>
        <strain evidence="2">A484AB</strain>
    </source>
</reference>
<dbReference type="AlphaFoldDB" id="A0A6S7GGY2"/>
<dbReference type="SMART" id="SM00399">
    <property type="entry name" value="ZnF_C4"/>
    <property type="match status" value="1"/>
</dbReference>
<dbReference type="PRINTS" id="PR00047">
    <property type="entry name" value="STROIDFINGER"/>
</dbReference>
<comment type="subcellular location">
    <subcellularLocation>
        <location evidence="1">Nucleus</location>
    </subcellularLocation>
</comment>
<dbReference type="PANTHER" id="PTHR24083">
    <property type="entry name" value="NUCLEAR HORMONE RECEPTOR"/>
    <property type="match status" value="1"/>
</dbReference>
<dbReference type="Pfam" id="PF00105">
    <property type="entry name" value="zf-C4"/>
    <property type="match status" value="1"/>
</dbReference>
<dbReference type="GO" id="GO:0005634">
    <property type="term" value="C:nucleus"/>
    <property type="evidence" value="ECO:0007669"/>
    <property type="project" value="UniProtKB-SubCell"/>
</dbReference>
<keyword evidence="1" id="KW-0863">Zinc-finger</keyword>
<keyword evidence="3" id="KW-1185">Reference proteome</keyword>
<dbReference type="GO" id="GO:0043565">
    <property type="term" value="F:sequence-specific DNA binding"/>
    <property type="evidence" value="ECO:0007669"/>
    <property type="project" value="InterPro"/>
</dbReference>
<dbReference type="GO" id="GO:0008270">
    <property type="term" value="F:zinc ion binding"/>
    <property type="evidence" value="ECO:0007669"/>
    <property type="project" value="UniProtKB-KW"/>
</dbReference>
<dbReference type="InterPro" id="IPR001628">
    <property type="entry name" value="Znf_hrmn_rcpt"/>
</dbReference>
<dbReference type="Gene3D" id="3.30.50.10">
    <property type="entry name" value="Erythroid Transcription Factor GATA-1, subunit A"/>
    <property type="match status" value="1"/>
</dbReference>
<organism evidence="2 3">
    <name type="scientific">Paramuricea clavata</name>
    <name type="common">Red gorgonian</name>
    <name type="synonym">Violescent sea-whip</name>
    <dbReference type="NCBI Taxonomy" id="317549"/>
    <lineage>
        <taxon>Eukaryota</taxon>
        <taxon>Metazoa</taxon>
        <taxon>Cnidaria</taxon>
        <taxon>Anthozoa</taxon>
        <taxon>Octocorallia</taxon>
        <taxon>Malacalcyonacea</taxon>
        <taxon>Plexauridae</taxon>
        <taxon>Paramuricea</taxon>
    </lineage>
</organism>
<keyword evidence="1" id="KW-0862">Zinc</keyword>
<dbReference type="SMART" id="SM00430">
    <property type="entry name" value="HOLI"/>
    <property type="match status" value="1"/>
</dbReference>
<dbReference type="CDD" id="cd06916">
    <property type="entry name" value="NR_DBD_like"/>
    <property type="match status" value="1"/>
</dbReference>
<dbReference type="OrthoDB" id="5873264at2759"/>
<proteinExistence type="inferred from homology"/>
<keyword evidence="1" id="KW-0675">Receptor</keyword>
<comment type="similarity">
    <text evidence="1">Belongs to the nuclear hormone receptor family.</text>
</comment>
<dbReference type="InterPro" id="IPR013088">
    <property type="entry name" value="Znf_NHR/GATA"/>
</dbReference>
<dbReference type="InterPro" id="IPR050274">
    <property type="entry name" value="Nuclear_hormone_rcpt_NR2"/>
</dbReference>
<evidence type="ECO:0000313" key="2">
    <source>
        <dbReference type="EMBL" id="CAB3984470.1"/>
    </source>
</evidence>
<dbReference type="EMBL" id="CACRXK020000743">
    <property type="protein sequence ID" value="CAB3984470.1"/>
    <property type="molecule type" value="Genomic_DNA"/>
</dbReference>
<evidence type="ECO:0000313" key="3">
    <source>
        <dbReference type="Proteomes" id="UP001152795"/>
    </source>
</evidence>
<dbReference type="InterPro" id="IPR001723">
    <property type="entry name" value="Nuclear_hrmn_rcpt"/>
</dbReference>
<keyword evidence="1" id="KW-0539">Nucleus</keyword>
<sequence length="377" mass="43630">MLPTTVIRSQENYVQKDVISSHEAYQGKISGRNAIPGPCHVCGDRASGRHYGVASCEGCKSFFKRSIRCHVQYSCRFNYQACPINVKTRSRCQYCRLQKCLRVGMRKEAIKQPETTNFPPPLLLSCPTATPHPYPYKAPTQHPLPSPHLTSLVRANWLARCREPIKYVTLVNVPMKQERITTRILRYIVEWAKSLPFFMNLCESDKQSMLEACWLELFLLVVTQYQLLPDLAKLLLLLKGRNVDKTVRQIEIEVNRCRALNCDDIEMECLKAIVLYNADCVDLTDELTTRRLQEEILVSMDDHVRSRYPNISIAHLGRILLYLPRLRYVKFLVPRDFIFPEVTKNPDFISTFIKDVLYLPSTFRSDPKIVSYNALPR</sequence>
<keyword evidence="1" id="KW-0479">Metal-binding</keyword>
<dbReference type="SUPFAM" id="SSF48508">
    <property type="entry name" value="Nuclear receptor ligand-binding domain"/>
    <property type="match status" value="1"/>
</dbReference>
<gene>
    <name evidence="2" type="ORF">PACLA_8A022861</name>
</gene>
<dbReference type="InterPro" id="IPR035500">
    <property type="entry name" value="NHR-like_dom_sf"/>
</dbReference>
<dbReference type="PROSITE" id="PS51843">
    <property type="entry name" value="NR_LBD"/>
    <property type="match status" value="1"/>
</dbReference>
<dbReference type="Proteomes" id="UP001152795">
    <property type="component" value="Unassembled WGS sequence"/>
</dbReference>
<dbReference type="PROSITE" id="PS51030">
    <property type="entry name" value="NUCLEAR_REC_DBD_2"/>
    <property type="match status" value="1"/>
</dbReference>
<dbReference type="InterPro" id="IPR000536">
    <property type="entry name" value="Nucl_hrmn_rcpt_lig-bd"/>
</dbReference>
<dbReference type="GO" id="GO:0003700">
    <property type="term" value="F:DNA-binding transcription factor activity"/>
    <property type="evidence" value="ECO:0007669"/>
    <property type="project" value="InterPro"/>
</dbReference>
<dbReference type="PRINTS" id="PR00398">
    <property type="entry name" value="STRDHORMONER"/>
</dbReference>